<reference evidence="1" key="1">
    <citation type="submission" date="2018-05" db="EMBL/GenBank/DDBJ databases">
        <authorList>
            <person name="Lanie J.A."/>
            <person name="Ng W.-L."/>
            <person name="Kazmierczak K.M."/>
            <person name="Andrzejewski T.M."/>
            <person name="Davidsen T.M."/>
            <person name="Wayne K.J."/>
            <person name="Tettelin H."/>
            <person name="Glass J.I."/>
            <person name="Rusch D."/>
            <person name="Podicherti R."/>
            <person name="Tsui H.-C.T."/>
            <person name="Winkler M.E."/>
        </authorList>
    </citation>
    <scope>NUCLEOTIDE SEQUENCE</scope>
</reference>
<name>A0A381QTD7_9ZZZZ</name>
<accession>A0A381QTD7</accession>
<dbReference type="AlphaFoldDB" id="A0A381QTD7"/>
<dbReference type="EMBL" id="UINC01001454">
    <property type="protein sequence ID" value="SUZ81097.1"/>
    <property type="molecule type" value="Genomic_DNA"/>
</dbReference>
<evidence type="ECO:0000313" key="1">
    <source>
        <dbReference type="EMBL" id="SUZ81097.1"/>
    </source>
</evidence>
<feature type="non-terminal residue" evidence="1">
    <location>
        <position position="1"/>
    </location>
</feature>
<sequence length="199" mass="21244">VVEFPALNRDHHDPIPPLLLTTRLEAIGSSFLPRLGRHRSSFALGEAPHAYGVYAAPELASDVSDLGEPPVLGHYVADLVHRSAPTEALVEMVENLHRVGGAPLLKKGTYLLAQAPSSRHQATSARTRPDASILLRRPAQLLGLTSTCAGAHAMGGQPSDELIKPAWLTRGPSLNPHSGVSVILKDDNTTIRQGSGRFL</sequence>
<gene>
    <name evidence="1" type="ORF">METZ01_LOCUS33951</name>
</gene>
<protein>
    <submittedName>
        <fullName evidence="1">Uncharacterized protein</fullName>
    </submittedName>
</protein>
<organism evidence="1">
    <name type="scientific">marine metagenome</name>
    <dbReference type="NCBI Taxonomy" id="408172"/>
    <lineage>
        <taxon>unclassified sequences</taxon>
        <taxon>metagenomes</taxon>
        <taxon>ecological metagenomes</taxon>
    </lineage>
</organism>
<proteinExistence type="predicted"/>